<evidence type="ECO:0000313" key="1">
    <source>
        <dbReference type="EMBL" id="CAH1399560.1"/>
    </source>
</evidence>
<dbReference type="EMBL" id="OV725080">
    <property type="protein sequence ID" value="CAH1399560.1"/>
    <property type="molecule type" value="Genomic_DNA"/>
</dbReference>
<gene>
    <name evidence="1" type="ORF">NEZAVI_LOCUS8990</name>
</gene>
<dbReference type="Proteomes" id="UP001152798">
    <property type="component" value="Chromosome 4"/>
</dbReference>
<proteinExistence type="predicted"/>
<protein>
    <submittedName>
        <fullName evidence="1">Uncharacterized protein</fullName>
    </submittedName>
</protein>
<accession>A0A9P0HCQ7</accession>
<dbReference type="AlphaFoldDB" id="A0A9P0HCQ7"/>
<evidence type="ECO:0000313" key="2">
    <source>
        <dbReference type="Proteomes" id="UP001152798"/>
    </source>
</evidence>
<sequence length="142" mass="15378">MSYDLDEIPAGSLISVAFPAVYFCSVPLPALTSLSNILNIARQSCPQGRGSDKRNLGVAWNRGVPNELALWTGVAAVITSPASTIRASELAIFRHFGGGWRGLPSIPGHCHCNLYCRFLKSVVVKNNHLSCYLNLVPKLIMP</sequence>
<name>A0A9P0HCQ7_NEZVI</name>
<organism evidence="1 2">
    <name type="scientific">Nezara viridula</name>
    <name type="common">Southern green stink bug</name>
    <name type="synonym">Cimex viridulus</name>
    <dbReference type="NCBI Taxonomy" id="85310"/>
    <lineage>
        <taxon>Eukaryota</taxon>
        <taxon>Metazoa</taxon>
        <taxon>Ecdysozoa</taxon>
        <taxon>Arthropoda</taxon>
        <taxon>Hexapoda</taxon>
        <taxon>Insecta</taxon>
        <taxon>Pterygota</taxon>
        <taxon>Neoptera</taxon>
        <taxon>Paraneoptera</taxon>
        <taxon>Hemiptera</taxon>
        <taxon>Heteroptera</taxon>
        <taxon>Panheteroptera</taxon>
        <taxon>Pentatomomorpha</taxon>
        <taxon>Pentatomoidea</taxon>
        <taxon>Pentatomidae</taxon>
        <taxon>Pentatominae</taxon>
        <taxon>Nezara</taxon>
    </lineage>
</organism>
<reference evidence="1" key="1">
    <citation type="submission" date="2022-01" db="EMBL/GenBank/DDBJ databases">
        <authorList>
            <person name="King R."/>
        </authorList>
    </citation>
    <scope>NUCLEOTIDE SEQUENCE</scope>
</reference>
<keyword evidence="2" id="KW-1185">Reference proteome</keyword>